<gene>
    <name evidence="2" type="ORF">CQ022_11670</name>
    <name evidence="3" type="ORF">CQ033_05340</name>
</gene>
<dbReference type="RefSeq" id="WP_105681554.1">
    <property type="nucleotide sequence ID" value="NZ_JBBGZD010000001.1"/>
</dbReference>
<keyword evidence="1" id="KW-0732">Signal</keyword>
<feature type="chain" id="PRO_5015442883" description="GLPGLI family protein" evidence="1">
    <location>
        <begin position="19"/>
        <end position="213"/>
    </location>
</feature>
<dbReference type="EMBL" id="PCPH01000001">
    <property type="protein sequence ID" value="PRB92624.1"/>
    <property type="molecule type" value="Genomic_DNA"/>
</dbReference>
<dbReference type="EMBL" id="PCPP01000001">
    <property type="protein sequence ID" value="PRB86872.1"/>
    <property type="molecule type" value="Genomic_DNA"/>
</dbReference>
<evidence type="ECO:0000313" key="2">
    <source>
        <dbReference type="EMBL" id="PRB86872.1"/>
    </source>
</evidence>
<dbReference type="Proteomes" id="UP000238534">
    <property type="component" value="Unassembled WGS sequence"/>
</dbReference>
<evidence type="ECO:0008006" key="6">
    <source>
        <dbReference type="Google" id="ProtNLM"/>
    </source>
</evidence>
<protein>
    <recommendedName>
        <fullName evidence="6">GLPGLI family protein</fullName>
    </recommendedName>
</protein>
<dbReference type="OrthoDB" id="707246at2"/>
<dbReference type="Proteomes" id="UP000238325">
    <property type="component" value="Unassembled WGS sequence"/>
</dbReference>
<evidence type="ECO:0000313" key="5">
    <source>
        <dbReference type="Proteomes" id="UP000238534"/>
    </source>
</evidence>
<evidence type="ECO:0000256" key="1">
    <source>
        <dbReference type="SAM" id="SignalP"/>
    </source>
</evidence>
<proteinExistence type="predicted"/>
<name>A0A2S9D283_CHRCI</name>
<feature type="signal peptide" evidence="1">
    <location>
        <begin position="1"/>
        <end position="18"/>
    </location>
</feature>
<evidence type="ECO:0000313" key="4">
    <source>
        <dbReference type="Proteomes" id="UP000238325"/>
    </source>
</evidence>
<keyword evidence="4" id="KW-1185">Reference proteome</keyword>
<dbReference type="AlphaFoldDB" id="A0A2S9D283"/>
<reference evidence="4 5" key="1">
    <citation type="submission" date="2017-09" db="EMBL/GenBank/DDBJ databases">
        <title>Genomic, metabolic, and phenotypic characteristics of bacterial isolates from the natural microbiome of the model nematode Caenorhabditis elegans.</title>
        <authorList>
            <person name="Zimmermann J."/>
            <person name="Obeng N."/>
            <person name="Yang W."/>
            <person name="Obeng O."/>
            <person name="Kissoyan K."/>
            <person name="Pees B."/>
            <person name="Dirksen P."/>
            <person name="Hoppner M."/>
            <person name="Franke A."/>
            <person name="Rosenstiel P."/>
            <person name="Leippe M."/>
            <person name="Dierking K."/>
            <person name="Kaleta C."/>
            <person name="Schulenburg H."/>
        </authorList>
    </citation>
    <scope>NUCLEOTIDE SEQUENCE [LARGE SCALE GENOMIC DNA]</scope>
    <source>
        <strain evidence="2 5">MYb25</strain>
        <strain evidence="3 4">MYb44</strain>
    </source>
</reference>
<accession>A0A2S9D283</accession>
<organism evidence="2 5">
    <name type="scientific">Chryseobacterium culicis</name>
    <dbReference type="NCBI Taxonomy" id="680127"/>
    <lineage>
        <taxon>Bacteria</taxon>
        <taxon>Pseudomonadati</taxon>
        <taxon>Bacteroidota</taxon>
        <taxon>Flavobacteriia</taxon>
        <taxon>Flavobacteriales</taxon>
        <taxon>Weeksellaceae</taxon>
        <taxon>Chryseobacterium group</taxon>
        <taxon>Chryseobacterium</taxon>
    </lineage>
</organism>
<evidence type="ECO:0000313" key="3">
    <source>
        <dbReference type="EMBL" id="PRB92624.1"/>
    </source>
</evidence>
<comment type="caution">
    <text evidence="2">The sequence shown here is derived from an EMBL/GenBank/DDBJ whole genome shotgun (WGS) entry which is preliminary data.</text>
</comment>
<sequence length="213" mass="24768">MKLYILFSLLFISSIVTGQEKEYPSIKKGDFPEGVYMTLEDVLNKKPSSTEEVYFKVCEKCDSLALPEKALFYFKQKNKRVKFPLAVSHKGEMYFQTYRKYTNRDDKGYDPDQYSRFCKVLNYGRFIYFEENMKGLWSKAFLGALSPLAYSINGKTKGIVLDLDNKEFNILQDCDDLNDFLSAHNIPQIPCNPDAYTIGDLRAKIEEINLPYR</sequence>